<feature type="DNA-binding region" description="H-T-H motif" evidence="4">
    <location>
        <begin position="27"/>
        <end position="46"/>
    </location>
</feature>
<evidence type="ECO:0000256" key="1">
    <source>
        <dbReference type="ARBA" id="ARBA00023015"/>
    </source>
</evidence>
<dbReference type="EMBL" id="BNCK01000011">
    <property type="protein sequence ID" value="GHG05269.1"/>
    <property type="molecule type" value="Genomic_DNA"/>
</dbReference>
<dbReference type="GO" id="GO:0003677">
    <property type="term" value="F:DNA binding"/>
    <property type="evidence" value="ECO:0007669"/>
    <property type="project" value="UniProtKB-UniRule"/>
</dbReference>
<evidence type="ECO:0000256" key="2">
    <source>
        <dbReference type="ARBA" id="ARBA00023125"/>
    </source>
</evidence>
<dbReference type="SUPFAM" id="SSF48498">
    <property type="entry name" value="Tetracyclin repressor-like, C-terminal domain"/>
    <property type="match status" value="1"/>
</dbReference>
<keyword evidence="2 4" id="KW-0238">DNA-binding</keyword>
<dbReference type="Proteomes" id="UP000623842">
    <property type="component" value="Unassembled WGS sequence"/>
</dbReference>
<dbReference type="PANTHER" id="PTHR47506">
    <property type="entry name" value="TRANSCRIPTIONAL REGULATORY PROTEIN"/>
    <property type="match status" value="1"/>
</dbReference>
<reference evidence="6" key="2">
    <citation type="submission" date="2020-09" db="EMBL/GenBank/DDBJ databases">
        <authorList>
            <person name="Sun Q."/>
            <person name="Kim S."/>
        </authorList>
    </citation>
    <scope>NUCLEOTIDE SEQUENCE</scope>
    <source>
        <strain evidence="6">KCTC 42731</strain>
    </source>
</reference>
<accession>A0A919EN01</accession>
<gene>
    <name evidence="6" type="ORF">GCM10017161_38570</name>
</gene>
<name>A0A919EN01_9GAMM</name>
<organism evidence="6 7">
    <name type="scientific">Thalassotalea marina</name>
    <dbReference type="NCBI Taxonomy" id="1673741"/>
    <lineage>
        <taxon>Bacteria</taxon>
        <taxon>Pseudomonadati</taxon>
        <taxon>Pseudomonadota</taxon>
        <taxon>Gammaproteobacteria</taxon>
        <taxon>Alteromonadales</taxon>
        <taxon>Colwelliaceae</taxon>
        <taxon>Thalassotalea</taxon>
    </lineage>
</organism>
<protein>
    <submittedName>
        <fullName evidence="6">TetR family transcriptional regulator</fullName>
    </submittedName>
</protein>
<evidence type="ECO:0000256" key="4">
    <source>
        <dbReference type="PROSITE-ProRule" id="PRU00335"/>
    </source>
</evidence>
<evidence type="ECO:0000256" key="3">
    <source>
        <dbReference type="ARBA" id="ARBA00023163"/>
    </source>
</evidence>
<dbReference type="AlphaFoldDB" id="A0A919EN01"/>
<reference evidence="6" key="1">
    <citation type="journal article" date="2014" name="Int. J. Syst. Evol. Microbiol.">
        <title>Complete genome sequence of Corynebacterium casei LMG S-19264T (=DSM 44701T), isolated from a smear-ripened cheese.</title>
        <authorList>
            <consortium name="US DOE Joint Genome Institute (JGI-PGF)"/>
            <person name="Walter F."/>
            <person name="Albersmeier A."/>
            <person name="Kalinowski J."/>
            <person name="Ruckert C."/>
        </authorList>
    </citation>
    <scope>NUCLEOTIDE SEQUENCE</scope>
    <source>
        <strain evidence="6">KCTC 42731</strain>
    </source>
</reference>
<dbReference type="PROSITE" id="PS50977">
    <property type="entry name" value="HTH_TETR_2"/>
    <property type="match status" value="1"/>
</dbReference>
<dbReference type="InterPro" id="IPR001647">
    <property type="entry name" value="HTH_TetR"/>
</dbReference>
<dbReference type="InterPro" id="IPR036271">
    <property type="entry name" value="Tet_transcr_reg_TetR-rel_C_sf"/>
</dbReference>
<dbReference type="SUPFAM" id="SSF46689">
    <property type="entry name" value="Homeodomain-like"/>
    <property type="match status" value="1"/>
</dbReference>
<dbReference type="Pfam" id="PF00440">
    <property type="entry name" value="TetR_N"/>
    <property type="match status" value="1"/>
</dbReference>
<evidence type="ECO:0000259" key="5">
    <source>
        <dbReference type="PROSITE" id="PS50977"/>
    </source>
</evidence>
<dbReference type="Gene3D" id="1.10.357.10">
    <property type="entry name" value="Tetracycline Repressor, domain 2"/>
    <property type="match status" value="1"/>
</dbReference>
<keyword evidence="1" id="KW-0805">Transcription regulation</keyword>
<dbReference type="RefSeq" id="WP_189774082.1">
    <property type="nucleotide sequence ID" value="NZ_BNCK01000011.1"/>
</dbReference>
<dbReference type="InterPro" id="IPR009057">
    <property type="entry name" value="Homeodomain-like_sf"/>
</dbReference>
<keyword evidence="7" id="KW-1185">Reference proteome</keyword>
<evidence type="ECO:0000313" key="7">
    <source>
        <dbReference type="Proteomes" id="UP000623842"/>
    </source>
</evidence>
<sequence>MLRPSKKEEILQKSLDIFYRNGFHATGVDLIVKETGISKTTIYANFKNKEALIAAVLERRDENFSCWLEQRVNHLAQSEQDKIYCVFDALEEWFNEPAFSSCMFIKASSEFQERDNTFYMQSVQHKLKLKDYFLNLVKLAQLPNPELVANTVVMLKEGAIISAHLSLMPHPAAHAKTMLKELVSNLK</sequence>
<comment type="caution">
    <text evidence="6">The sequence shown here is derived from an EMBL/GenBank/DDBJ whole genome shotgun (WGS) entry which is preliminary data.</text>
</comment>
<dbReference type="PANTHER" id="PTHR47506:SF6">
    <property type="entry name" value="HTH-TYPE TRANSCRIPTIONAL REPRESSOR NEMR"/>
    <property type="match status" value="1"/>
</dbReference>
<keyword evidence="3" id="KW-0804">Transcription</keyword>
<feature type="domain" description="HTH tetR-type" evidence="5">
    <location>
        <begin position="4"/>
        <end position="64"/>
    </location>
</feature>
<dbReference type="PRINTS" id="PR00455">
    <property type="entry name" value="HTHTETR"/>
</dbReference>
<proteinExistence type="predicted"/>
<evidence type="ECO:0000313" key="6">
    <source>
        <dbReference type="EMBL" id="GHG05269.1"/>
    </source>
</evidence>